<dbReference type="InterPro" id="IPR029044">
    <property type="entry name" value="Nucleotide-diphossugar_trans"/>
</dbReference>
<keyword evidence="5" id="KW-1185">Reference proteome</keyword>
<evidence type="ECO:0000313" key="4">
    <source>
        <dbReference type="Proteomes" id="UP000198919"/>
    </source>
</evidence>
<reference evidence="3" key="2">
    <citation type="submission" date="2016-10" db="EMBL/GenBank/DDBJ databases">
        <authorList>
            <person name="de Groot N.N."/>
        </authorList>
    </citation>
    <scope>NUCLEOTIDE SEQUENCE [LARGE SCALE GENOMIC DNA]</scope>
    <source>
        <strain evidence="3">DSM 17908</strain>
    </source>
</reference>
<dbReference type="GO" id="GO:0016020">
    <property type="term" value="C:membrane"/>
    <property type="evidence" value="ECO:0007669"/>
    <property type="project" value="GOC"/>
</dbReference>
<dbReference type="SUPFAM" id="SSF53448">
    <property type="entry name" value="Nucleotide-diphospho-sugar transferases"/>
    <property type="match status" value="1"/>
</dbReference>
<dbReference type="Proteomes" id="UP000224607">
    <property type="component" value="Unassembled WGS sequence"/>
</dbReference>
<reference evidence="4" key="1">
    <citation type="submission" date="2016-10" db="EMBL/GenBank/DDBJ databases">
        <authorList>
            <person name="Varghese N."/>
            <person name="Submissions S."/>
        </authorList>
    </citation>
    <scope>NUCLEOTIDE SEQUENCE [LARGE SCALE GENOMIC DNA]</scope>
    <source>
        <strain evidence="4">DSM 17908</strain>
    </source>
</reference>
<dbReference type="GO" id="GO:0051999">
    <property type="term" value="P:mannosyl-inositol phosphorylceramide biosynthetic process"/>
    <property type="evidence" value="ECO:0007669"/>
    <property type="project" value="TreeGrafter"/>
</dbReference>
<keyword evidence="1 3" id="KW-0808">Transferase</keyword>
<evidence type="ECO:0000256" key="1">
    <source>
        <dbReference type="ARBA" id="ARBA00022679"/>
    </source>
</evidence>
<protein>
    <submittedName>
        <fullName evidence="3">Glycosyltransferase sugar-binding region containing DXD motif-containing protein</fullName>
    </submittedName>
</protein>
<dbReference type="AlphaFoldDB" id="A0A1I3PER9"/>
<evidence type="ECO:0000313" key="2">
    <source>
        <dbReference type="EMBL" id="PHM44828.1"/>
    </source>
</evidence>
<evidence type="ECO:0000313" key="3">
    <source>
        <dbReference type="EMBL" id="SFJ19911.1"/>
    </source>
</evidence>
<proteinExistence type="predicted"/>
<dbReference type="GO" id="GO:0000030">
    <property type="term" value="F:mannosyltransferase activity"/>
    <property type="evidence" value="ECO:0007669"/>
    <property type="project" value="TreeGrafter"/>
</dbReference>
<dbReference type="InterPro" id="IPR007577">
    <property type="entry name" value="GlycoTrfase_DXD_sugar-bd_CS"/>
</dbReference>
<dbReference type="OrthoDB" id="5605951at2"/>
<name>A0A1I3PER9_9GAMM</name>
<dbReference type="Pfam" id="PF04488">
    <property type="entry name" value="Gly_transf_sug"/>
    <property type="match status" value="1"/>
</dbReference>
<dbReference type="Proteomes" id="UP000198919">
    <property type="component" value="Unassembled WGS sequence"/>
</dbReference>
<organism evidence="3 4">
    <name type="scientific">Xenorhabdus mauleonii</name>
    <dbReference type="NCBI Taxonomy" id="351675"/>
    <lineage>
        <taxon>Bacteria</taxon>
        <taxon>Pseudomonadati</taxon>
        <taxon>Pseudomonadota</taxon>
        <taxon>Gammaproteobacteria</taxon>
        <taxon>Enterobacterales</taxon>
        <taxon>Morganellaceae</taxon>
        <taxon>Xenorhabdus</taxon>
    </lineage>
</organism>
<dbReference type="PANTHER" id="PTHR32385:SF15">
    <property type="entry name" value="INOSITOL PHOSPHOCERAMIDE MANNOSYLTRANSFERASE 1"/>
    <property type="match status" value="1"/>
</dbReference>
<dbReference type="Gene3D" id="3.90.550.20">
    <property type="match status" value="1"/>
</dbReference>
<dbReference type="PANTHER" id="PTHR32385">
    <property type="entry name" value="MANNOSYL PHOSPHORYLINOSITOL CERAMIDE SYNTHASE"/>
    <property type="match status" value="1"/>
</dbReference>
<accession>A0A1I3PER9</accession>
<sequence>MEIPQKIHYFWVGGNIPENLLKRMMLVKYKNPNFEVNIWGNSNVKSLITNTLNKMEFNYQGSNFYVIGNSFHFNYKNINTAFDYLTRQAYFQSVVPKEEPHCSVFFDRDHAYEDIHENLYGDYRELIHYLRHIYFMQLNGNYHNYASVSDIARLVILYMEGGIYLDADVELSNIKTKKDKFSYLSLKTDMGIGDVSGENWHLDASGKEFGNAIISSLPNSKKIFNLIIEMAITIKRHHLYKQICDSPYFERVKHIRSHNEASLRDKRIDFILKMKEKKEIIHDEKCNFINPLWRTGLFDETRFSNGRKIADYQREERKINYTMMFTGPILINKTINPKNKNLISKKYRLMSTHKNDNIFLDVDASGDWSVIGKKKYSDEDPFS</sequence>
<dbReference type="RefSeq" id="WP_092509768.1">
    <property type="nucleotide sequence ID" value="NZ_CAWNQB010000034.1"/>
</dbReference>
<dbReference type="EMBL" id="FORG01000006">
    <property type="protein sequence ID" value="SFJ19911.1"/>
    <property type="molecule type" value="Genomic_DNA"/>
</dbReference>
<reference evidence="2 5" key="3">
    <citation type="journal article" date="2017" name="Nat. Microbiol.">
        <title>Natural product diversity associated with the nematode symbionts Photorhabdus and Xenorhabdus.</title>
        <authorList>
            <person name="Tobias N.J."/>
            <person name="Wolff H."/>
            <person name="Djahanschiri B."/>
            <person name="Grundmann F."/>
            <person name="Kronenwerth M."/>
            <person name="Shi Y.M."/>
            <person name="Simonyi S."/>
            <person name="Grun P."/>
            <person name="Shapiro-Ilan D."/>
            <person name="Pidot S.J."/>
            <person name="Stinear T.P."/>
            <person name="Ebersberger I."/>
            <person name="Bode H.B."/>
        </authorList>
    </citation>
    <scope>NUCLEOTIDE SEQUENCE [LARGE SCALE GENOMIC DNA]</scope>
    <source>
        <strain evidence="2 5">DSM 17908</strain>
    </source>
</reference>
<dbReference type="EMBL" id="NITY01000004">
    <property type="protein sequence ID" value="PHM44828.1"/>
    <property type="molecule type" value="Genomic_DNA"/>
</dbReference>
<dbReference type="InterPro" id="IPR051706">
    <property type="entry name" value="Glycosyltransferase_domain"/>
</dbReference>
<gene>
    <name evidence="3" type="ORF">SAMN05421680_106119</name>
    <name evidence="2" type="ORF">Xmau_01542</name>
</gene>
<evidence type="ECO:0000313" key="5">
    <source>
        <dbReference type="Proteomes" id="UP000224607"/>
    </source>
</evidence>